<keyword evidence="3" id="KW-1185">Reference proteome</keyword>
<name>A0ABV4XL65_9CYAN</name>
<protein>
    <submittedName>
        <fullName evidence="2">Multiprotein-bridging factor 1 family protein</fullName>
    </submittedName>
</protein>
<gene>
    <name evidence="2" type="ORF">ACE1CI_05125</name>
</gene>
<evidence type="ECO:0000313" key="3">
    <source>
        <dbReference type="Proteomes" id="UP001576784"/>
    </source>
</evidence>
<dbReference type="Proteomes" id="UP001576784">
    <property type="component" value="Unassembled WGS sequence"/>
</dbReference>
<dbReference type="CDD" id="cd00093">
    <property type="entry name" value="HTH_XRE"/>
    <property type="match status" value="1"/>
</dbReference>
<evidence type="ECO:0000313" key="2">
    <source>
        <dbReference type="EMBL" id="MFB2892310.1"/>
    </source>
</evidence>
<proteinExistence type="predicted"/>
<dbReference type="InterPro" id="IPR010982">
    <property type="entry name" value="Lambda_DNA-bd_dom_sf"/>
</dbReference>
<feature type="domain" description="HTH cro/C1-type" evidence="1">
    <location>
        <begin position="408"/>
        <end position="458"/>
    </location>
</feature>
<reference evidence="2 3" key="1">
    <citation type="submission" date="2024-09" db="EMBL/GenBank/DDBJ databases">
        <title>Floridaenema gen nov. (Aerosakkonemataceae, Aerosakkonematales ord. nov., Cyanobacteria) from benthic tropical and subtropical fresh waters, with the description of four new species.</title>
        <authorList>
            <person name="Moretto J.A."/>
            <person name="Berthold D.E."/>
            <person name="Lefler F.W."/>
            <person name="Huang I.-S."/>
            <person name="Laughinghouse H. IV."/>
        </authorList>
    </citation>
    <scope>NUCLEOTIDE SEQUENCE [LARGE SCALE GENOMIC DNA]</scope>
    <source>
        <strain evidence="2 3">BLCC-F50</strain>
    </source>
</reference>
<dbReference type="PROSITE" id="PS50943">
    <property type="entry name" value="HTH_CROC1"/>
    <property type="match status" value="1"/>
</dbReference>
<accession>A0ABV4XL65</accession>
<dbReference type="Gene3D" id="1.10.260.40">
    <property type="entry name" value="lambda repressor-like DNA-binding domains"/>
    <property type="match status" value="1"/>
</dbReference>
<comment type="caution">
    <text evidence="2">The sequence shown here is derived from an EMBL/GenBank/DDBJ whole genome shotgun (WGS) entry which is preliminary data.</text>
</comment>
<dbReference type="InterPro" id="IPR001387">
    <property type="entry name" value="Cro/C1-type_HTH"/>
</dbReference>
<dbReference type="EMBL" id="JBHFNR010000030">
    <property type="protein sequence ID" value="MFB2892310.1"/>
    <property type="molecule type" value="Genomic_DNA"/>
</dbReference>
<evidence type="ECO:0000259" key="1">
    <source>
        <dbReference type="PROSITE" id="PS50943"/>
    </source>
</evidence>
<dbReference type="SUPFAM" id="SSF47413">
    <property type="entry name" value="lambda repressor-like DNA-binding domains"/>
    <property type="match status" value="1"/>
</dbReference>
<organism evidence="2 3">
    <name type="scientific">Floridaenema flaviceps BLCC-F50</name>
    <dbReference type="NCBI Taxonomy" id="3153642"/>
    <lineage>
        <taxon>Bacteria</taxon>
        <taxon>Bacillati</taxon>
        <taxon>Cyanobacteriota</taxon>
        <taxon>Cyanophyceae</taxon>
        <taxon>Oscillatoriophycideae</taxon>
        <taxon>Aerosakkonematales</taxon>
        <taxon>Aerosakkonemataceae</taxon>
        <taxon>Floridanema</taxon>
        <taxon>Floridanema flaviceps</taxon>
    </lineage>
</organism>
<dbReference type="RefSeq" id="WP_413261982.1">
    <property type="nucleotide sequence ID" value="NZ_JBHFNR010000030.1"/>
</dbReference>
<dbReference type="Pfam" id="PF01381">
    <property type="entry name" value="HTH_3"/>
    <property type="match status" value="1"/>
</dbReference>
<sequence length="458" mass="52267">MNTIINSASYPLSEKEAKEPLKPTEEINKRVPVTEVTPFQNNFFTPVPTAALMFSSIQAQTNKELWRADENGIAYLRYTAKNNPNNYINHYIGSPGDITLLPWDEAQQIIDKFGFTTAKLHLLLAAHSIRQKKPWESNFSLKASDIIKEFGWDKSHKKPQSEKLLEIANTAFALDCMLVKAVWIEGRNRNGGIDASIPIGRMWNIGVELQGQINLLAGNVNNPNEVYLNVQPGAWTQHFLNKAGARSREALYQFGYLAQQVLKIDPYHNELALKLAIHLTLDSRVRLNGEYKIRELLDIILPKSVMEQAQLEFRKAYELKRRWDNALVLLRKLDWQIRFDQETYPEWLRPEAKDNKPKGYIKKFLEAKITIRPPAPIPDLLASKKEELKLTKPDRKLSPGAVLSGEQVREARNALGWSQSQLAVCLGLKGKSLISRIESDQRSITPQMEAKLRKLLNI</sequence>